<accession>A0A1E5V2B5</accession>
<reference evidence="3 4" key="1">
    <citation type="submission" date="2016-09" db="EMBL/GenBank/DDBJ databases">
        <title>The draft genome of Dichanthelium oligosanthes: A C3 panicoid grass species.</title>
        <authorList>
            <person name="Studer A.J."/>
            <person name="Schnable J.C."/>
            <person name="Brutnell T.P."/>
        </authorList>
    </citation>
    <scope>NUCLEOTIDE SEQUENCE [LARGE SCALE GENOMIC DNA]</scope>
    <source>
        <strain evidence="4">cv. Kellogg 1175</strain>
        <tissue evidence="3">Leaf</tissue>
    </source>
</reference>
<feature type="non-terminal residue" evidence="3">
    <location>
        <position position="1"/>
    </location>
</feature>
<organism evidence="3 4">
    <name type="scientific">Dichanthelium oligosanthes</name>
    <dbReference type="NCBI Taxonomy" id="888268"/>
    <lineage>
        <taxon>Eukaryota</taxon>
        <taxon>Viridiplantae</taxon>
        <taxon>Streptophyta</taxon>
        <taxon>Embryophyta</taxon>
        <taxon>Tracheophyta</taxon>
        <taxon>Spermatophyta</taxon>
        <taxon>Magnoliopsida</taxon>
        <taxon>Liliopsida</taxon>
        <taxon>Poales</taxon>
        <taxon>Poaceae</taxon>
        <taxon>PACMAD clade</taxon>
        <taxon>Panicoideae</taxon>
        <taxon>Panicodae</taxon>
        <taxon>Paniceae</taxon>
        <taxon>Dichantheliinae</taxon>
        <taxon>Dichanthelium</taxon>
    </lineage>
</organism>
<sequence length="76" mass="7774">GVPPPRTPGQAGPHGADVHLGPRALQVARRPGLFCAFVVMAYGAIALLFYLLSCAGSSAGGRSRTGAGRPRPRFGC</sequence>
<comment type="caution">
    <text evidence="3">The sequence shown here is derived from an EMBL/GenBank/DDBJ whole genome shotgun (WGS) entry which is preliminary data.</text>
</comment>
<evidence type="ECO:0000256" key="1">
    <source>
        <dbReference type="SAM" id="MobiDB-lite"/>
    </source>
</evidence>
<keyword evidence="2" id="KW-0472">Membrane</keyword>
<name>A0A1E5V2B5_9POAL</name>
<evidence type="ECO:0000256" key="2">
    <source>
        <dbReference type="SAM" id="Phobius"/>
    </source>
</evidence>
<dbReference type="Proteomes" id="UP000095767">
    <property type="component" value="Unassembled WGS sequence"/>
</dbReference>
<gene>
    <name evidence="3" type="ORF">BAE44_0019785</name>
</gene>
<protein>
    <submittedName>
        <fullName evidence="3">Uncharacterized protein</fullName>
    </submittedName>
</protein>
<keyword evidence="2" id="KW-0812">Transmembrane</keyword>
<evidence type="ECO:0000313" key="4">
    <source>
        <dbReference type="Proteomes" id="UP000095767"/>
    </source>
</evidence>
<feature type="region of interest" description="Disordered" evidence="1">
    <location>
        <begin position="57"/>
        <end position="76"/>
    </location>
</feature>
<keyword evidence="4" id="KW-1185">Reference proteome</keyword>
<keyword evidence="2" id="KW-1133">Transmembrane helix</keyword>
<feature type="compositionally biased region" description="Low complexity" evidence="1">
    <location>
        <begin position="57"/>
        <end position="69"/>
    </location>
</feature>
<proteinExistence type="predicted"/>
<evidence type="ECO:0000313" key="3">
    <source>
        <dbReference type="EMBL" id="OEL19197.1"/>
    </source>
</evidence>
<feature type="transmembrane region" description="Helical" evidence="2">
    <location>
        <begin position="33"/>
        <end position="52"/>
    </location>
</feature>
<dbReference type="EMBL" id="LWDX02054401">
    <property type="protein sequence ID" value="OEL19197.1"/>
    <property type="molecule type" value="Genomic_DNA"/>
</dbReference>
<dbReference type="AlphaFoldDB" id="A0A1E5V2B5"/>